<dbReference type="InterPro" id="IPR027417">
    <property type="entry name" value="P-loop_NTPase"/>
</dbReference>
<gene>
    <name evidence="8" type="ORF">FWJ32_02755</name>
</gene>
<evidence type="ECO:0000259" key="7">
    <source>
        <dbReference type="PROSITE" id="PS50893"/>
    </source>
</evidence>
<accession>A0A5D8QEF9</accession>
<evidence type="ECO:0000256" key="6">
    <source>
        <dbReference type="ARBA" id="ARBA00023136"/>
    </source>
</evidence>
<feature type="domain" description="ABC transporter" evidence="7">
    <location>
        <begin position="2"/>
        <end position="249"/>
    </location>
</feature>
<dbReference type="EMBL" id="VTPS01000003">
    <property type="protein sequence ID" value="TZE82891.1"/>
    <property type="molecule type" value="Genomic_DNA"/>
</dbReference>
<dbReference type="PROSITE" id="PS50893">
    <property type="entry name" value="ABC_TRANSPORTER_2"/>
    <property type="match status" value="1"/>
</dbReference>
<dbReference type="AlphaFoldDB" id="A0A5D8QEF9"/>
<dbReference type="Proteomes" id="UP000322976">
    <property type="component" value="Unassembled WGS sequence"/>
</dbReference>
<dbReference type="SUPFAM" id="SSF52540">
    <property type="entry name" value="P-loop containing nucleoside triphosphate hydrolases"/>
    <property type="match status" value="1"/>
</dbReference>
<evidence type="ECO:0000256" key="2">
    <source>
        <dbReference type="ARBA" id="ARBA00022448"/>
    </source>
</evidence>
<keyword evidence="9" id="KW-1185">Reference proteome</keyword>
<dbReference type="Gene3D" id="3.40.50.300">
    <property type="entry name" value="P-loop containing nucleotide triphosphate hydrolases"/>
    <property type="match status" value="1"/>
</dbReference>
<dbReference type="InterPro" id="IPR003439">
    <property type="entry name" value="ABC_transporter-like_ATP-bd"/>
</dbReference>
<reference evidence="8 9" key="1">
    <citation type="submission" date="2019-08" db="EMBL/GenBank/DDBJ databases">
        <title>Calorimonas adulescens gen. nov., sp. nov., an anaerobic thermophilic bacterium from Sakhalin hot spring.</title>
        <authorList>
            <person name="Khomyakova M.A."/>
            <person name="Merkel A.Y."/>
            <person name="Novikov A."/>
            <person name="Bonch-Osmolovskaya E.A."/>
            <person name="Slobodkin A.I."/>
        </authorList>
    </citation>
    <scope>NUCLEOTIDE SEQUENCE [LARGE SCALE GENOMIC DNA]</scope>
    <source>
        <strain evidence="8 9">A05MB</strain>
    </source>
</reference>
<evidence type="ECO:0000313" key="8">
    <source>
        <dbReference type="EMBL" id="TZE82891.1"/>
    </source>
</evidence>
<dbReference type="GO" id="GO:0005886">
    <property type="term" value="C:plasma membrane"/>
    <property type="evidence" value="ECO:0007669"/>
    <property type="project" value="UniProtKB-SubCell"/>
</dbReference>
<dbReference type="PROSITE" id="PS00211">
    <property type="entry name" value="ABC_TRANSPORTER_1"/>
    <property type="match status" value="1"/>
</dbReference>
<keyword evidence="2" id="KW-0813">Transport</keyword>
<organism evidence="8 9">
    <name type="scientific">Calorimonas adulescens</name>
    <dbReference type="NCBI Taxonomy" id="2606906"/>
    <lineage>
        <taxon>Bacteria</taxon>
        <taxon>Bacillati</taxon>
        <taxon>Bacillota</taxon>
        <taxon>Clostridia</taxon>
        <taxon>Thermoanaerobacterales</taxon>
        <taxon>Thermoanaerobacteraceae</taxon>
        <taxon>Calorimonas</taxon>
    </lineage>
</organism>
<evidence type="ECO:0000256" key="1">
    <source>
        <dbReference type="ARBA" id="ARBA00004202"/>
    </source>
</evidence>
<dbReference type="PANTHER" id="PTHR42788:SF7">
    <property type="entry name" value="NITRATE ABC TRANSPORTER ATP-BINDING PROTEIN"/>
    <property type="match status" value="1"/>
</dbReference>
<evidence type="ECO:0000256" key="3">
    <source>
        <dbReference type="ARBA" id="ARBA00022475"/>
    </source>
</evidence>
<dbReference type="PANTHER" id="PTHR42788">
    <property type="entry name" value="TAURINE IMPORT ATP-BINDING PROTEIN-RELATED"/>
    <property type="match status" value="1"/>
</dbReference>
<keyword evidence="6" id="KW-0472">Membrane</keyword>
<dbReference type="GO" id="GO:0016887">
    <property type="term" value="F:ATP hydrolysis activity"/>
    <property type="evidence" value="ECO:0007669"/>
    <property type="project" value="InterPro"/>
</dbReference>
<dbReference type="Pfam" id="PF00005">
    <property type="entry name" value="ABC_tran"/>
    <property type="match status" value="1"/>
</dbReference>
<comment type="subcellular location">
    <subcellularLocation>
        <location evidence="1">Cell membrane</location>
        <topology evidence="1">Peripheral membrane protein</topology>
    </subcellularLocation>
</comment>
<evidence type="ECO:0000256" key="5">
    <source>
        <dbReference type="ARBA" id="ARBA00022840"/>
    </source>
</evidence>
<evidence type="ECO:0000256" key="4">
    <source>
        <dbReference type="ARBA" id="ARBA00022741"/>
    </source>
</evidence>
<dbReference type="InterPro" id="IPR003593">
    <property type="entry name" value="AAA+_ATPase"/>
</dbReference>
<dbReference type="RefSeq" id="WP_149544450.1">
    <property type="nucleotide sequence ID" value="NZ_VTPS01000003.1"/>
</dbReference>
<evidence type="ECO:0000313" key="9">
    <source>
        <dbReference type="Proteomes" id="UP000322976"/>
    </source>
</evidence>
<comment type="caution">
    <text evidence="8">The sequence shown here is derived from an EMBL/GenBank/DDBJ whole genome shotgun (WGS) entry which is preliminary data.</text>
</comment>
<dbReference type="GO" id="GO:0005524">
    <property type="term" value="F:ATP binding"/>
    <property type="evidence" value="ECO:0007669"/>
    <property type="project" value="UniProtKB-KW"/>
</dbReference>
<dbReference type="InterPro" id="IPR050166">
    <property type="entry name" value="ABC_transporter_ATP-bind"/>
</dbReference>
<proteinExistence type="predicted"/>
<sequence length="249" mass="27176">MLELKDIYKSFNKGTVDEVQVLKGINLRIEDGDFVTLVGNNGAGKTTLLNIISGSQFPDEGRVIIDGVDVTTMPEYKRGRMIGRVFQDPLMGTAPSMTINENMALALKRGKKLGLKWGISSNTRNIIRDNLKILSLGLEERGKASVGLLSGGQRQAITLLMATMARPRLLLLDEHTAALDPRAASLISELTERIVGETGVAAIMVTHNLSSALSMGNRLIMMENGRISLDAKGEEKKRLTHEELLAMYA</sequence>
<keyword evidence="5 8" id="KW-0067">ATP-binding</keyword>
<keyword evidence="4" id="KW-0547">Nucleotide-binding</keyword>
<keyword evidence="3" id="KW-1003">Cell membrane</keyword>
<dbReference type="SMART" id="SM00382">
    <property type="entry name" value="AAA"/>
    <property type="match status" value="1"/>
</dbReference>
<dbReference type="InterPro" id="IPR017871">
    <property type="entry name" value="ABC_transporter-like_CS"/>
</dbReference>
<name>A0A5D8QEF9_9THEO</name>
<protein>
    <submittedName>
        <fullName evidence="8">ATP-binding cassette domain-containing protein</fullName>
    </submittedName>
</protein>